<sequence>MVVLSRRGVALLAIAACATTALAAEGPYESSPEVAAEVMEQPSVGESIFSKRGVSGPVIAGTAAVGTALMAAILLFGIKVLGAKLVQTESKIAHSKVAEEILALTDKMTVTTEDFAAYVKVKFENKAKEAIKTLEEAEKAMRLDEMSSELRRVLDTIKAGGTGALEFIFGEGKVSVDVELKPTPPQEPQEPQQPQQPQ</sequence>
<dbReference type="EMBL" id="HG719250">
    <property type="protein sequence ID" value="CDJ57285.1"/>
    <property type="molecule type" value="Genomic_DNA"/>
</dbReference>
<dbReference type="GeneID" id="25337341"/>
<organism evidence="4 5">
    <name type="scientific">Eimeria maxima</name>
    <name type="common">Coccidian parasite</name>
    <dbReference type="NCBI Taxonomy" id="5804"/>
    <lineage>
        <taxon>Eukaryota</taxon>
        <taxon>Sar</taxon>
        <taxon>Alveolata</taxon>
        <taxon>Apicomplexa</taxon>
        <taxon>Conoidasida</taxon>
        <taxon>Coccidia</taxon>
        <taxon>Eucoccidiorida</taxon>
        <taxon>Eimeriorina</taxon>
        <taxon>Eimeriidae</taxon>
        <taxon>Eimeria</taxon>
    </lineage>
</organism>
<evidence type="ECO:0000256" key="2">
    <source>
        <dbReference type="SAM" id="Phobius"/>
    </source>
</evidence>
<dbReference type="OrthoDB" id="347879at2759"/>
<keyword evidence="2" id="KW-1133">Transmembrane helix</keyword>
<keyword evidence="3" id="KW-0732">Signal</keyword>
<dbReference type="Proteomes" id="UP000030763">
    <property type="component" value="Unassembled WGS sequence"/>
</dbReference>
<evidence type="ECO:0000313" key="5">
    <source>
        <dbReference type="Proteomes" id="UP000030763"/>
    </source>
</evidence>
<dbReference type="OMA" id="HRARCFF"/>
<feature type="signal peptide" evidence="3">
    <location>
        <begin position="1"/>
        <end position="23"/>
    </location>
</feature>
<reference evidence="4" key="2">
    <citation type="submission" date="2013-10" db="EMBL/GenBank/DDBJ databases">
        <authorList>
            <person name="Aslett M."/>
        </authorList>
    </citation>
    <scope>NUCLEOTIDE SEQUENCE [LARGE SCALE GENOMIC DNA]</scope>
    <source>
        <strain evidence="4">Weybridge</strain>
    </source>
</reference>
<feature type="compositionally biased region" description="Low complexity" evidence="1">
    <location>
        <begin position="189"/>
        <end position="198"/>
    </location>
</feature>
<feature type="transmembrane region" description="Helical" evidence="2">
    <location>
        <begin position="58"/>
        <end position="81"/>
    </location>
</feature>
<evidence type="ECO:0000313" key="4">
    <source>
        <dbReference type="EMBL" id="CDJ57285.1"/>
    </source>
</evidence>
<evidence type="ECO:0000256" key="3">
    <source>
        <dbReference type="SAM" id="SignalP"/>
    </source>
</evidence>
<keyword evidence="2" id="KW-0472">Membrane</keyword>
<evidence type="ECO:0000256" key="1">
    <source>
        <dbReference type="SAM" id="MobiDB-lite"/>
    </source>
</evidence>
<gene>
    <name evidence="4" type="ORF">EMWEY_00033550</name>
</gene>
<dbReference type="AlphaFoldDB" id="U6M6H9"/>
<accession>U6M6H9</accession>
<name>U6M6H9_EIMMA</name>
<feature type="chain" id="PRO_5004674566" evidence="3">
    <location>
        <begin position="24"/>
        <end position="198"/>
    </location>
</feature>
<reference evidence="4" key="1">
    <citation type="submission" date="2013-10" db="EMBL/GenBank/DDBJ databases">
        <title>Genomic analysis of the causative agents of coccidiosis in chickens.</title>
        <authorList>
            <person name="Reid A.J."/>
            <person name="Blake D."/>
            <person name="Billington K."/>
            <person name="Browne H."/>
            <person name="Dunn M."/>
            <person name="Hung S."/>
            <person name="Kawahara F."/>
            <person name="Miranda-Saavedra D."/>
            <person name="Mourier T."/>
            <person name="Nagra H."/>
            <person name="Otto T.D."/>
            <person name="Rawlings N."/>
            <person name="Sanchez A."/>
            <person name="Sanders M."/>
            <person name="Subramaniam C."/>
            <person name="Tay Y."/>
            <person name="Dear P."/>
            <person name="Doerig C."/>
            <person name="Gruber A."/>
            <person name="Parkinson J."/>
            <person name="Shirley M."/>
            <person name="Wan K.L."/>
            <person name="Berriman M."/>
            <person name="Tomley F."/>
            <person name="Pain A."/>
        </authorList>
    </citation>
    <scope>NUCLEOTIDE SEQUENCE [LARGE SCALE GENOMIC DNA]</scope>
    <source>
        <strain evidence="4">Weybridge</strain>
    </source>
</reference>
<keyword evidence="5" id="KW-1185">Reference proteome</keyword>
<keyword evidence="2" id="KW-0812">Transmembrane</keyword>
<proteinExistence type="predicted"/>
<protein>
    <submittedName>
        <fullName evidence="4">Uncharacterized protein</fullName>
    </submittedName>
</protein>
<dbReference type="RefSeq" id="XP_013333935.1">
    <property type="nucleotide sequence ID" value="XM_013478481.1"/>
</dbReference>
<feature type="region of interest" description="Disordered" evidence="1">
    <location>
        <begin position="178"/>
        <end position="198"/>
    </location>
</feature>
<dbReference type="VEuPathDB" id="ToxoDB:EMWEY_00033550"/>